<dbReference type="EC" id="5.2.1.8" evidence="2"/>
<dbReference type="Proteomes" id="UP000316426">
    <property type="component" value="Chromosome"/>
</dbReference>
<dbReference type="PANTHER" id="PTHR47245:SF1">
    <property type="entry name" value="FOLDASE PROTEIN PRSA"/>
    <property type="match status" value="1"/>
</dbReference>
<evidence type="ECO:0000256" key="3">
    <source>
        <dbReference type="ARBA" id="ARBA00022729"/>
    </source>
</evidence>
<dbReference type="Gene3D" id="3.10.50.40">
    <property type="match status" value="2"/>
</dbReference>
<evidence type="ECO:0000256" key="4">
    <source>
        <dbReference type="ARBA" id="ARBA00023110"/>
    </source>
</evidence>
<dbReference type="InterPro" id="IPR000297">
    <property type="entry name" value="PPIase_PpiC"/>
</dbReference>
<keyword evidence="3" id="KW-0732">Signal</keyword>
<evidence type="ECO:0000256" key="1">
    <source>
        <dbReference type="ARBA" id="ARBA00000971"/>
    </source>
</evidence>
<dbReference type="EMBL" id="CP036349">
    <property type="protein sequence ID" value="QDV76399.1"/>
    <property type="molecule type" value="Genomic_DNA"/>
</dbReference>
<feature type="domain" description="PpiC" evidence="8">
    <location>
        <begin position="199"/>
        <end position="290"/>
    </location>
</feature>
<dbReference type="InterPro" id="IPR027304">
    <property type="entry name" value="Trigger_fact/SurA_dom_sf"/>
</dbReference>
<accession>A0A518KF38</accession>
<feature type="region of interest" description="Disordered" evidence="7">
    <location>
        <begin position="615"/>
        <end position="645"/>
    </location>
</feature>
<dbReference type="KEGG" id="bmei:Spa11_46290"/>
<evidence type="ECO:0000313" key="9">
    <source>
        <dbReference type="EMBL" id="QDV76399.1"/>
    </source>
</evidence>
<feature type="domain" description="PpiC" evidence="8">
    <location>
        <begin position="475"/>
        <end position="568"/>
    </location>
</feature>
<comment type="catalytic activity">
    <reaction evidence="1">
        <text>[protein]-peptidylproline (omega=180) = [protein]-peptidylproline (omega=0)</text>
        <dbReference type="Rhea" id="RHEA:16237"/>
        <dbReference type="Rhea" id="RHEA-COMP:10747"/>
        <dbReference type="Rhea" id="RHEA-COMP:10748"/>
        <dbReference type="ChEBI" id="CHEBI:83833"/>
        <dbReference type="ChEBI" id="CHEBI:83834"/>
        <dbReference type="EC" id="5.2.1.8"/>
    </reaction>
</comment>
<feature type="region of interest" description="Disordered" evidence="7">
    <location>
        <begin position="49"/>
        <end position="77"/>
    </location>
</feature>
<evidence type="ECO:0000313" key="10">
    <source>
        <dbReference type="Proteomes" id="UP000316426"/>
    </source>
</evidence>
<dbReference type="PROSITE" id="PS50198">
    <property type="entry name" value="PPIC_PPIASE_2"/>
    <property type="match status" value="2"/>
</dbReference>
<reference evidence="9 10" key="1">
    <citation type="submission" date="2019-02" db="EMBL/GenBank/DDBJ databases">
        <title>Deep-cultivation of Planctomycetes and their phenomic and genomic characterization uncovers novel biology.</title>
        <authorList>
            <person name="Wiegand S."/>
            <person name="Jogler M."/>
            <person name="Boedeker C."/>
            <person name="Pinto D."/>
            <person name="Vollmers J."/>
            <person name="Rivas-Marin E."/>
            <person name="Kohn T."/>
            <person name="Peeters S.H."/>
            <person name="Heuer A."/>
            <person name="Rast P."/>
            <person name="Oberbeckmann S."/>
            <person name="Bunk B."/>
            <person name="Jeske O."/>
            <person name="Meyerdierks A."/>
            <person name="Storesund J.E."/>
            <person name="Kallscheuer N."/>
            <person name="Luecker S."/>
            <person name="Lage O.M."/>
            <person name="Pohl T."/>
            <person name="Merkel B.J."/>
            <person name="Hornburger P."/>
            <person name="Mueller R.-W."/>
            <person name="Bruemmer F."/>
            <person name="Labrenz M."/>
            <person name="Spormann A.M."/>
            <person name="Op den Camp H."/>
            <person name="Overmann J."/>
            <person name="Amann R."/>
            <person name="Jetten M.S.M."/>
            <person name="Mascher T."/>
            <person name="Medema M.H."/>
            <person name="Devos D.P."/>
            <person name="Kaster A.-K."/>
            <person name="Ovreas L."/>
            <person name="Rohde M."/>
            <person name="Galperin M.Y."/>
            <person name="Jogler C."/>
        </authorList>
    </citation>
    <scope>NUCLEOTIDE SEQUENCE [LARGE SCALE GENOMIC DNA]</scope>
    <source>
        <strain evidence="9 10">Spa11</strain>
    </source>
</reference>
<keyword evidence="10" id="KW-1185">Reference proteome</keyword>
<keyword evidence="4 6" id="KW-0697">Rotamase</keyword>
<dbReference type="PANTHER" id="PTHR47245">
    <property type="entry name" value="PEPTIDYLPROLYL ISOMERASE"/>
    <property type="match status" value="1"/>
</dbReference>
<dbReference type="SUPFAM" id="SSF109998">
    <property type="entry name" value="Triger factor/SurA peptide-binding domain-like"/>
    <property type="match status" value="2"/>
</dbReference>
<dbReference type="RefSeq" id="WP_145116835.1">
    <property type="nucleotide sequence ID" value="NZ_CP036349.1"/>
</dbReference>
<name>A0A518KF38_9BACT</name>
<dbReference type="InterPro" id="IPR046357">
    <property type="entry name" value="PPIase_dom_sf"/>
</dbReference>
<evidence type="ECO:0000256" key="5">
    <source>
        <dbReference type="ARBA" id="ARBA00023235"/>
    </source>
</evidence>
<evidence type="ECO:0000259" key="8">
    <source>
        <dbReference type="PROSITE" id="PS50198"/>
    </source>
</evidence>
<keyword evidence="5 6" id="KW-0413">Isomerase</keyword>
<feature type="compositionally biased region" description="Basic and acidic residues" evidence="7">
    <location>
        <begin position="623"/>
        <end position="637"/>
    </location>
</feature>
<dbReference type="GO" id="GO:0003755">
    <property type="term" value="F:peptidyl-prolyl cis-trans isomerase activity"/>
    <property type="evidence" value="ECO:0007669"/>
    <property type="project" value="UniProtKB-KW"/>
</dbReference>
<evidence type="ECO:0000256" key="7">
    <source>
        <dbReference type="SAM" id="MobiDB-lite"/>
    </source>
</evidence>
<protein>
    <recommendedName>
        <fullName evidence="2">peptidylprolyl isomerase</fullName>
        <ecNumber evidence="2">5.2.1.8</ecNumber>
    </recommendedName>
</protein>
<feature type="compositionally biased region" description="Polar residues" evidence="7">
    <location>
        <begin position="52"/>
        <end position="63"/>
    </location>
</feature>
<organism evidence="9 10">
    <name type="scientific">Botrimarina mediterranea</name>
    <dbReference type="NCBI Taxonomy" id="2528022"/>
    <lineage>
        <taxon>Bacteria</taxon>
        <taxon>Pseudomonadati</taxon>
        <taxon>Planctomycetota</taxon>
        <taxon>Planctomycetia</taxon>
        <taxon>Pirellulales</taxon>
        <taxon>Lacipirellulaceae</taxon>
        <taxon>Botrimarina</taxon>
    </lineage>
</organism>
<dbReference type="Pfam" id="PF00639">
    <property type="entry name" value="Rotamase"/>
    <property type="match status" value="1"/>
</dbReference>
<dbReference type="SUPFAM" id="SSF54534">
    <property type="entry name" value="FKBP-like"/>
    <property type="match status" value="2"/>
</dbReference>
<proteinExistence type="predicted"/>
<dbReference type="Pfam" id="PF13145">
    <property type="entry name" value="Rotamase_2"/>
    <property type="match status" value="1"/>
</dbReference>
<evidence type="ECO:0000256" key="2">
    <source>
        <dbReference type="ARBA" id="ARBA00013194"/>
    </source>
</evidence>
<dbReference type="Gene3D" id="1.10.4030.10">
    <property type="entry name" value="Porin chaperone SurA, peptide-binding domain"/>
    <property type="match status" value="1"/>
</dbReference>
<evidence type="ECO:0000256" key="6">
    <source>
        <dbReference type="PROSITE-ProRule" id="PRU00278"/>
    </source>
</evidence>
<gene>
    <name evidence="9" type="primary">prsA3</name>
    <name evidence="9" type="ORF">Spa11_46290</name>
</gene>
<dbReference type="InterPro" id="IPR050245">
    <property type="entry name" value="PrsA_foldase"/>
</dbReference>
<dbReference type="AlphaFoldDB" id="A0A518KF38"/>
<sequence>MARKDADRRNAPRNPAATPRRRWPLVVAAAIVLGASLLARGVIGGDEAEAQSPRQGVAPTSHQAPLASDLPAGGPPHDVMAIVNGKDISRQALVQACVERHGESVLESLVNKRLIEHHCRKRGVEVTTAEVDAEVDRMAKRFKLGREQWLELLKNQRGVDEAEYKRDILWPTLALRELAAKDIQPTEAELNQEYETRFGRAVQVRLIVVTDAQVAAKVQREAAARPAEFARLAMSHSQDVNSASIGGLIQPIRPHSGDPRVERAAFSLKQGEVSPVVKAGEQFVILKCEGHIPPRNVPMAEVRDELAESISEQKLRGVANTLFADLQNAAVIQNVYNDPKFRETMPGVVATVNGDKVSMADLGRECLMRHGEEVLEVEISQLLLRQALEAAGKTVAQSDLEAEMRHGAELAGVLDQQGQPDMARWVKMATEEQGLGYEQYVRDSVWPSAALKKLTDGRVEITAEDLQKGFEANYGEKVRCRAIVLGSLRRAQEVWDKARQNPTAEFFGDLAEEYSIEPSSRSLRGEVPPIRKYSGQPQLEEAAFALADGQLSGIIQVADKFLILRSEGRTESIGVTMAEVQSELQRDILEKKMRLAMSEEFERLRSGARIDNYLAGTTQAPAKKSDTKQAARVKDGNVRPTAALR</sequence>